<proteinExistence type="predicted"/>
<dbReference type="KEGG" id="age:AA314_03065"/>
<sequence length="44" mass="4730">MPDLRSLPHPPYFSHLLPASGQARPLAARSLFSHPSLQPSAALP</sequence>
<protein>
    <submittedName>
        <fullName evidence="1">Uncharacterized protein</fullName>
    </submittedName>
</protein>
<dbReference type="EMBL" id="CP011509">
    <property type="protein sequence ID" value="AKJ01439.1"/>
    <property type="molecule type" value="Genomic_DNA"/>
</dbReference>
<evidence type="ECO:0000313" key="1">
    <source>
        <dbReference type="EMBL" id="AKJ01439.1"/>
    </source>
</evidence>
<dbReference type="AlphaFoldDB" id="A0AAC8Q5Q2"/>
<organism evidence="1 2">
    <name type="scientific">Archangium gephyra</name>
    <dbReference type="NCBI Taxonomy" id="48"/>
    <lineage>
        <taxon>Bacteria</taxon>
        <taxon>Pseudomonadati</taxon>
        <taxon>Myxococcota</taxon>
        <taxon>Myxococcia</taxon>
        <taxon>Myxococcales</taxon>
        <taxon>Cystobacterineae</taxon>
        <taxon>Archangiaceae</taxon>
        <taxon>Archangium</taxon>
    </lineage>
</organism>
<evidence type="ECO:0000313" key="2">
    <source>
        <dbReference type="Proteomes" id="UP000035579"/>
    </source>
</evidence>
<dbReference type="Proteomes" id="UP000035579">
    <property type="component" value="Chromosome"/>
</dbReference>
<reference evidence="1 2" key="1">
    <citation type="submission" date="2015-05" db="EMBL/GenBank/DDBJ databases">
        <title>Genome assembly of Archangium gephyra DSM 2261.</title>
        <authorList>
            <person name="Sharma G."/>
            <person name="Subramanian S."/>
        </authorList>
    </citation>
    <scope>NUCLEOTIDE SEQUENCE [LARGE SCALE GENOMIC DNA]</scope>
    <source>
        <strain evidence="1 2">DSM 2261</strain>
    </source>
</reference>
<accession>A0AAC8Q5Q2</accession>
<gene>
    <name evidence="1" type="ORF">AA314_03065</name>
</gene>
<name>A0AAC8Q5Q2_9BACT</name>